<dbReference type="PROSITE" id="PS00893">
    <property type="entry name" value="NUDIX_BOX"/>
    <property type="match status" value="1"/>
</dbReference>
<proteinExistence type="predicted"/>
<feature type="compositionally biased region" description="Basic and acidic residues" evidence="4">
    <location>
        <begin position="1"/>
        <end position="16"/>
    </location>
</feature>
<dbReference type="PANTHER" id="PTHR43046">
    <property type="entry name" value="GDP-MANNOSE MANNOSYL HYDROLASE"/>
    <property type="match status" value="1"/>
</dbReference>
<dbReference type="KEGG" id="arep:ID810_05845"/>
<protein>
    <submittedName>
        <fullName evidence="6">NUDIX domain-containing protein</fullName>
    </submittedName>
</protein>
<dbReference type="Proteomes" id="UP000594637">
    <property type="component" value="Chromosome"/>
</dbReference>
<organism evidence="6 7">
    <name type="scientific">Actinomyces respiraculi</name>
    <dbReference type="NCBI Taxonomy" id="2744574"/>
    <lineage>
        <taxon>Bacteria</taxon>
        <taxon>Bacillati</taxon>
        <taxon>Actinomycetota</taxon>
        <taxon>Actinomycetes</taxon>
        <taxon>Actinomycetales</taxon>
        <taxon>Actinomycetaceae</taxon>
        <taxon>Actinomyces</taxon>
    </lineage>
</organism>
<evidence type="ECO:0000256" key="1">
    <source>
        <dbReference type="ARBA" id="ARBA00001946"/>
    </source>
</evidence>
<name>A0A7T0LMK2_9ACTO</name>
<dbReference type="PROSITE" id="PS51462">
    <property type="entry name" value="NUDIX"/>
    <property type="match status" value="1"/>
</dbReference>
<evidence type="ECO:0000313" key="7">
    <source>
        <dbReference type="Proteomes" id="UP000594637"/>
    </source>
</evidence>
<evidence type="ECO:0000259" key="5">
    <source>
        <dbReference type="PROSITE" id="PS51462"/>
    </source>
</evidence>
<dbReference type="Pfam" id="PF00293">
    <property type="entry name" value="NUDIX"/>
    <property type="match status" value="1"/>
</dbReference>
<dbReference type="InterPro" id="IPR000086">
    <property type="entry name" value="NUDIX_hydrolase_dom"/>
</dbReference>
<feature type="domain" description="Nudix hydrolase" evidence="5">
    <location>
        <begin position="41"/>
        <end position="184"/>
    </location>
</feature>
<evidence type="ECO:0000256" key="4">
    <source>
        <dbReference type="SAM" id="MobiDB-lite"/>
    </source>
</evidence>
<dbReference type="EMBL" id="CP063989">
    <property type="protein sequence ID" value="QPL06407.1"/>
    <property type="molecule type" value="Genomic_DNA"/>
</dbReference>
<dbReference type="InterPro" id="IPR020084">
    <property type="entry name" value="NUDIX_hydrolase_CS"/>
</dbReference>
<dbReference type="RefSeq" id="WP_166855044.1">
    <property type="nucleotide sequence ID" value="NZ_CP063989.1"/>
</dbReference>
<comment type="cofactor">
    <cofactor evidence="1">
        <name>Mg(2+)</name>
        <dbReference type="ChEBI" id="CHEBI:18420"/>
    </cofactor>
</comment>
<gene>
    <name evidence="6" type="ORF">ID810_05845</name>
</gene>
<accession>A0A7T0LMK2</accession>
<dbReference type="CDD" id="cd04685">
    <property type="entry name" value="NUDIX_Hydrolase"/>
    <property type="match status" value="1"/>
</dbReference>
<evidence type="ECO:0000313" key="6">
    <source>
        <dbReference type="EMBL" id="QPL06407.1"/>
    </source>
</evidence>
<keyword evidence="3" id="KW-0460">Magnesium</keyword>
<evidence type="ECO:0000256" key="3">
    <source>
        <dbReference type="ARBA" id="ARBA00022842"/>
    </source>
</evidence>
<dbReference type="AlphaFoldDB" id="A0A7T0LMK2"/>
<sequence length="205" mass="22840">MSAGEDRPRLAPDGRDPAQVPENWTELLDPTEWRLNAEGLPARRAARVVALRHSPRPEILLVVGHDFTDAAHSWAFTPGGGILDGEDARTGARRELAEETGIVLEDADLVGPVVRRSSRFMFNLVTCRQEEEMFLAYPAASGPIDRSGWTDLEREVLDSLRWWGLDELDAAVEAGMTVYPHVLPRLARELLAGWDGATRYINEED</sequence>
<feature type="region of interest" description="Disordered" evidence="4">
    <location>
        <begin position="1"/>
        <end position="21"/>
    </location>
</feature>
<keyword evidence="7" id="KW-1185">Reference proteome</keyword>
<dbReference type="SUPFAM" id="SSF55811">
    <property type="entry name" value="Nudix"/>
    <property type="match status" value="1"/>
</dbReference>
<keyword evidence="2" id="KW-0378">Hydrolase</keyword>
<reference evidence="6 7" key="1">
    <citation type="submission" date="2020-11" db="EMBL/GenBank/DDBJ databases">
        <title>Actinomyces sp. ZJ750.</title>
        <authorList>
            <person name="Zhou J."/>
        </authorList>
    </citation>
    <scope>NUCLEOTIDE SEQUENCE [LARGE SCALE GENOMIC DNA]</scope>
    <source>
        <strain evidence="6 7">ZJ750</strain>
    </source>
</reference>
<dbReference type="GO" id="GO:0016787">
    <property type="term" value="F:hydrolase activity"/>
    <property type="evidence" value="ECO:0007669"/>
    <property type="project" value="UniProtKB-KW"/>
</dbReference>
<dbReference type="InterPro" id="IPR015797">
    <property type="entry name" value="NUDIX_hydrolase-like_dom_sf"/>
</dbReference>
<dbReference type="Gene3D" id="3.90.79.10">
    <property type="entry name" value="Nucleoside Triphosphate Pyrophosphohydrolase"/>
    <property type="match status" value="1"/>
</dbReference>
<dbReference type="PANTHER" id="PTHR43046:SF12">
    <property type="entry name" value="GDP-MANNOSE MANNOSYL HYDROLASE"/>
    <property type="match status" value="1"/>
</dbReference>
<evidence type="ECO:0000256" key="2">
    <source>
        <dbReference type="ARBA" id="ARBA00022801"/>
    </source>
</evidence>